<name>A0A1U7EWS2_NATPD</name>
<sequence>MSQPDLEEAAPVPDYELEQYFPERHDLSEADQERLRDQHGYVRTWFLMNPDRFRQLQRWLNQARMGHTYDIYLTKVVLYTVVAAVIGLLVGGTLAVALSAGGIWAGLGLSAGPVTTLLNSLIVVGTVGLFAGGTLMAGYYYPWFRKDTRKRNIDVMLPHAIVYMYALSHGGMNTFEVMEELAEADEVYGAVSDEFDMIVRDVELFGNDLFAALRDARNLTPSENLEQFLDDTISVVDSGSDFSAFLEDEAETYMEEAREEQENFLSTLSILSEIYIVVFVAAPLFVIVMLLMVTLLGGGAIAMAQFIIYLCLPLAMLLFILFVDVLSAPYAQHDFDLEIEDIDTDREWSRLLKSEQKYQEYESRKRKQARREMLGRPIQYIKAQDPLLSLAVSVPLSLVALVVVVATGAVPLSVAGLLDAPIRSTTLLFVLPFLVATVPLMVLYERERRREQKINERFPDTLNILSSANQMGIPLVEALNLVSRWSEGVLGKELRMVRNDIRWNHDVERSLLKFANRLDVPQVTRTMKLLAKGNHASSDLSKIISIAAEDTRNRYEIERKRRNEMNAYMAIVIIGFLVYLAVVVLLDVSYLTPISEELTGTEEVSTEAGAGGFGDVQEVPVDLFRTVFFHSALIQGIGSGLLAGKLAENSIVSGLKYSVGLVAVTVAVFMLI</sequence>
<protein>
    <submittedName>
        <fullName evidence="8">Type IV pilus biogenesis complex membrane subunit</fullName>
    </submittedName>
</protein>
<dbReference type="STRING" id="348780.NP_2910A"/>
<evidence type="ECO:0000256" key="1">
    <source>
        <dbReference type="ARBA" id="ARBA00004651"/>
    </source>
</evidence>
<dbReference type="PANTHER" id="PTHR35402:SF1">
    <property type="entry name" value="TYPE II SECRETION SYSTEM PROTEIN GSPF DOMAIN-CONTAINING PROTEIN"/>
    <property type="match status" value="1"/>
</dbReference>
<dbReference type="InterPro" id="IPR042094">
    <property type="entry name" value="T2SS_GspF_sf"/>
</dbReference>
<keyword evidence="9" id="KW-1185">Reference proteome</keyword>
<dbReference type="OrthoDB" id="12374at2157"/>
<feature type="transmembrane region" description="Helical" evidence="6">
    <location>
        <begin position="387"/>
        <end position="410"/>
    </location>
</feature>
<dbReference type="GO" id="GO:0005886">
    <property type="term" value="C:plasma membrane"/>
    <property type="evidence" value="ECO:0007669"/>
    <property type="project" value="UniProtKB-SubCell"/>
</dbReference>
<dbReference type="eggNOG" id="arCOG01808">
    <property type="taxonomic scope" value="Archaea"/>
</dbReference>
<feature type="transmembrane region" description="Helical" evidence="6">
    <location>
        <begin position="117"/>
        <end position="141"/>
    </location>
</feature>
<evidence type="ECO:0000256" key="2">
    <source>
        <dbReference type="ARBA" id="ARBA00022475"/>
    </source>
</evidence>
<dbReference type="GeneID" id="3701594"/>
<evidence type="ECO:0000313" key="9">
    <source>
        <dbReference type="Proteomes" id="UP000002698"/>
    </source>
</evidence>
<dbReference type="AlphaFoldDB" id="A0A1U7EWS2"/>
<comment type="subcellular location">
    <subcellularLocation>
        <location evidence="1">Cell membrane</location>
        <topology evidence="1">Multi-pass membrane protein</topology>
    </subcellularLocation>
</comment>
<dbReference type="RefSeq" id="WP_011323171.1">
    <property type="nucleotide sequence ID" value="NC_007426.1"/>
</dbReference>
<keyword evidence="4 6" id="KW-1133">Transmembrane helix</keyword>
<dbReference type="EMBL" id="CR936257">
    <property type="protein sequence ID" value="CAI49546.1"/>
    <property type="molecule type" value="Genomic_DNA"/>
</dbReference>
<evidence type="ECO:0000313" key="8">
    <source>
        <dbReference type="EMBL" id="CAI49546.1"/>
    </source>
</evidence>
<organism evidence="8 9">
    <name type="scientific">Natronomonas pharaonis (strain ATCC 35678 / DSM 2160 / CIP 103997 / JCM 8858 / NBRC 14720 / NCIMB 2260 / Gabara)</name>
    <name type="common">Halobacterium pharaonis</name>
    <dbReference type="NCBI Taxonomy" id="348780"/>
    <lineage>
        <taxon>Archaea</taxon>
        <taxon>Methanobacteriati</taxon>
        <taxon>Methanobacteriota</taxon>
        <taxon>Stenosarchaea group</taxon>
        <taxon>Halobacteria</taxon>
        <taxon>Halobacteriales</taxon>
        <taxon>Natronomonadaceae</taxon>
        <taxon>Natronomonas</taxon>
    </lineage>
</organism>
<keyword evidence="3 6" id="KW-0812">Transmembrane</keyword>
<dbReference type="HOGENOM" id="CLU_017646_1_1_2"/>
<evidence type="ECO:0000256" key="3">
    <source>
        <dbReference type="ARBA" id="ARBA00022692"/>
    </source>
</evidence>
<feature type="transmembrane region" description="Helical" evidence="6">
    <location>
        <begin position="422"/>
        <end position="444"/>
    </location>
</feature>
<evidence type="ECO:0000256" key="6">
    <source>
        <dbReference type="SAM" id="Phobius"/>
    </source>
</evidence>
<dbReference type="InterPro" id="IPR018076">
    <property type="entry name" value="T2SS_GspF_dom"/>
</dbReference>
<feature type="domain" description="Type II secretion system protein GspF" evidence="7">
    <location>
        <begin position="463"/>
        <end position="585"/>
    </location>
</feature>
<feature type="domain" description="Type II secretion system protein GspF" evidence="7">
    <location>
        <begin position="163"/>
        <end position="289"/>
    </location>
</feature>
<reference evidence="8 9" key="1">
    <citation type="journal article" date="2005" name="Genome Res.">
        <title>Living with two extremes: conclusions from the genome sequence of Natronomonas pharaonis.</title>
        <authorList>
            <person name="Falb M."/>
            <person name="Pfeiffer F."/>
            <person name="Palm P."/>
            <person name="Rodewald K."/>
            <person name="Hickmann V."/>
            <person name="Tittor J."/>
            <person name="Oesterhelt D."/>
        </authorList>
    </citation>
    <scope>NUCLEOTIDE SEQUENCE [LARGE SCALE GENOMIC DNA]</scope>
    <source>
        <strain evidence="9">ATCC 35678 / DSM 2160 / CIP 103997 / JCM 8858 / NBRC 14720 / NCIMB 2260 / Gabara</strain>
    </source>
</reference>
<feature type="transmembrane region" description="Helical" evidence="6">
    <location>
        <begin position="654"/>
        <end position="671"/>
    </location>
</feature>
<dbReference type="InterPro" id="IPR056569">
    <property type="entry name" value="ArlJ-like"/>
</dbReference>
<evidence type="ECO:0000256" key="5">
    <source>
        <dbReference type="ARBA" id="ARBA00023136"/>
    </source>
</evidence>
<evidence type="ECO:0000256" key="4">
    <source>
        <dbReference type="ARBA" id="ARBA00022989"/>
    </source>
</evidence>
<keyword evidence="2" id="KW-1003">Cell membrane</keyword>
<accession>A0A1U7EWS2</accession>
<dbReference type="Proteomes" id="UP000002698">
    <property type="component" value="Chromosome"/>
</dbReference>
<keyword evidence="5 6" id="KW-0472">Membrane</keyword>
<proteinExistence type="predicted"/>
<feature type="transmembrane region" description="Helical" evidence="6">
    <location>
        <begin position="274"/>
        <end position="296"/>
    </location>
</feature>
<dbReference type="Gene3D" id="1.20.81.30">
    <property type="entry name" value="Type II secretion system (T2SS), domain F"/>
    <property type="match status" value="1"/>
</dbReference>
<dbReference type="PANTHER" id="PTHR35402">
    <property type="entry name" value="INTEGRAL MEMBRANE PROTEIN-RELATED"/>
    <property type="match status" value="1"/>
</dbReference>
<feature type="transmembrane region" description="Helical" evidence="6">
    <location>
        <begin position="567"/>
        <end position="586"/>
    </location>
</feature>
<dbReference type="KEGG" id="nph:NP_2910A"/>
<feature type="transmembrane region" description="Helical" evidence="6">
    <location>
        <begin position="76"/>
        <end position="105"/>
    </location>
</feature>
<feature type="transmembrane region" description="Helical" evidence="6">
    <location>
        <begin position="302"/>
        <end position="323"/>
    </location>
</feature>
<dbReference type="EnsemblBacteria" id="CAI49546">
    <property type="protein sequence ID" value="CAI49546"/>
    <property type="gene ID" value="NP_2910A"/>
</dbReference>
<evidence type="ECO:0000259" key="7">
    <source>
        <dbReference type="Pfam" id="PF00482"/>
    </source>
</evidence>
<dbReference type="Pfam" id="PF00482">
    <property type="entry name" value="T2SSF"/>
    <property type="match status" value="2"/>
</dbReference>
<gene>
    <name evidence="8" type="ordered locus">NP_2910A</name>
</gene>